<feature type="compositionally biased region" description="Polar residues" evidence="1">
    <location>
        <begin position="672"/>
        <end position="682"/>
    </location>
</feature>
<feature type="compositionally biased region" description="Polar residues" evidence="1">
    <location>
        <begin position="775"/>
        <end position="787"/>
    </location>
</feature>
<reference evidence="2" key="2">
    <citation type="submission" date="2017-12" db="EMBL/GenBank/DDBJ databases">
        <title>WGS assembly of Marchantia polymorpha.</title>
        <authorList>
            <person name="Bowman J.L."/>
            <person name="Kohchi T."/>
            <person name="Yamato K.T."/>
            <person name="Jenkins J."/>
            <person name="Shu S."/>
            <person name="Ishizaki K."/>
            <person name="Yamaoka S."/>
            <person name="Nishihama R."/>
            <person name="Nakamura Y."/>
            <person name="Berger F."/>
            <person name="Adam C."/>
            <person name="Aki S.S."/>
            <person name="Althoff F."/>
            <person name="Araki T."/>
            <person name="Arteaga-Vazquez M.A."/>
            <person name="Balasubrmanian S."/>
            <person name="Bauer D."/>
            <person name="Boehm C.R."/>
            <person name="Briginshaw L."/>
            <person name="Caballero-Perez J."/>
            <person name="Catarino B."/>
            <person name="Chen F."/>
            <person name="Chiyoda S."/>
            <person name="Chovatia M."/>
            <person name="Davies K.M."/>
            <person name="Delmans M."/>
            <person name="Demura T."/>
            <person name="Dierschke T."/>
            <person name="Dolan L."/>
            <person name="Dorantes-Acosta A.E."/>
            <person name="Eklund D.M."/>
            <person name="Florent S.N."/>
            <person name="Flores-Sandoval E."/>
            <person name="Fujiyama A."/>
            <person name="Fukuzawa H."/>
            <person name="Galik B."/>
            <person name="Grimanelli D."/>
            <person name="Grimwood J."/>
            <person name="Grossniklaus U."/>
            <person name="Hamada T."/>
            <person name="Haseloff J."/>
            <person name="Hetherington A.J."/>
            <person name="Higo A."/>
            <person name="Hirakawa Y."/>
            <person name="Hundley H.N."/>
            <person name="Ikeda Y."/>
            <person name="Inoue K."/>
            <person name="Inoue S."/>
            <person name="Ishida S."/>
            <person name="Jia Q."/>
            <person name="Kakita M."/>
            <person name="Kanazawa T."/>
            <person name="Kawai Y."/>
            <person name="Kawashima T."/>
            <person name="Kennedy M."/>
            <person name="Kinose K."/>
            <person name="Kinoshita T."/>
            <person name="Kohara Y."/>
            <person name="Koide E."/>
            <person name="Komatsu K."/>
            <person name="Kopischke S."/>
            <person name="Kubo M."/>
            <person name="Kyozuka J."/>
            <person name="Lagercrantz U."/>
            <person name="Lin S.S."/>
            <person name="Lindquist E."/>
            <person name="Lipzen A.M."/>
            <person name="Lu C."/>
            <person name="Luna E.D."/>
            <person name="Martienssen R.A."/>
            <person name="Minamino N."/>
            <person name="Mizutani M."/>
            <person name="Mizutani M."/>
            <person name="Mochizuki N."/>
            <person name="Monte I."/>
            <person name="Mosher R."/>
            <person name="Nagasaki H."/>
            <person name="Nakagami H."/>
            <person name="Naramoto S."/>
            <person name="Nishitani K."/>
            <person name="Ohtani M."/>
            <person name="Okamoto T."/>
            <person name="Okumura M."/>
            <person name="Phillips J."/>
            <person name="Pollak B."/>
            <person name="Reinders A."/>
            <person name="Roevekamp M."/>
            <person name="Sano R."/>
            <person name="Sawa S."/>
            <person name="Schmid M.W."/>
            <person name="Shirakawa M."/>
            <person name="Solano R."/>
            <person name="Spunde A."/>
            <person name="Suetsugu N."/>
            <person name="Sugano S."/>
            <person name="Sugiyama A."/>
            <person name="Sun R."/>
            <person name="Suzuki Y."/>
            <person name="Takenaka M."/>
            <person name="Takezawa D."/>
            <person name="Tomogane H."/>
            <person name="Tsuzuki M."/>
            <person name="Ueda T."/>
            <person name="Umeda M."/>
            <person name="Ward J.M."/>
            <person name="Watanabe Y."/>
            <person name="Yazaki K."/>
            <person name="Yokoyama R."/>
            <person name="Yoshitake Y."/>
            <person name="Yotsui I."/>
            <person name="Zachgo S."/>
            <person name="Schmutz J."/>
        </authorList>
    </citation>
    <scope>NUCLEOTIDE SEQUENCE [LARGE SCALE GENOMIC DNA]</scope>
    <source>
        <strain evidence="2">Tak-1</strain>
    </source>
</reference>
<evidence type="ECO:0000313" key="3">
    <source>
        <dbReference type="Proteomes" id="UP000244005"/>
    </source>
</evidence>
<feature type="compositionally biased region" description="Low complexity" evidence="1">
    <location>
        <begin position="717"/>
        <end position="727"/>
    </location>
</feature>
<sequence length="1532" mass="161474">MDNGTAEMEPAKIAATKDVSTDVEDVSASNIKSEMVEPVDGSSANDRVDESETSGMEMGSFLSEDVISPEEAVPNVPEESVEKAEIDASDSENTPASEHTVDAVGEAVGGYSAEEGSGRAATSNVSTLDVGDSEQTEDENAPTDSDDAAILVGEEVDDSLQSDGADPTARPVPEIESPGGESTAEESRGDNLDEKSEVVTSENSSTIRGSTDAVDEDEVQKPDVGSEILTEPEDSGESQSVKDSETDLVPDVSQNDGGEEQGVLDSVETNTNVELGEEVSPSESGAQPDIKTVDTEAVENSSVTADSSEPAGETLPTVSFDDGILSTMNADERDCTNEALAENHAARPSGTEDSQYEAQEQADRVLSEEEDKSSNVCDGDEPVQAAPTNESTESGGVEDRTETTTSNPTELVEDFDAGDGLVDDLVPPAESLNDAEEIVEVVSDAPTPGLEASEGEIEAPDESMLSPSTSADSIEDSTTGDGGVGSTDGAQTTSHDSNEVVEGAAELDAPASSTEAEEEQLAGPGSGEEQPDVVTEGGEFIDTSSHPNLDVEKIVEVMSKEQDAPAPRMEDVEEEHVVETGSELETPGREDPETMEMSSLAMREVSGNLETVEASDILDNTDASLVVDNDSNENAEEASDELDEPTSIVHSGEGEQEAEAVRDVESLDEINTDATSTEQDISVDSPDGLTEGGATEGAEKAEPSVSPDIPEELGQVEQETPALALATAEEKQIAGTDTGTPVDTDAAKPPETPPSVESPQSVEVSERGDELLNTADDTCGSTSDSEVVSKFISSDENRLASGLEAVEEKQAAGIEAEVDAPSETASDATRTGLLNSAKIHPEVLETDDASGLEEEAVASDKVQTKEVVVDEQDALKSPGHQSGFIIANDRDDELSSISSGTVEFGKPQEQQFTDEMEKLEEPSREDVSTSVSGRSGELEEESSVLSRQDTDVGDAVLSERDSSCGSGSGDYLETVGKAELAQGPSDLLQIEEGVVSISSDHELEKSTSVHDEQAPETAFTDMSLGAVVNEDLAGGSKSSAEADMLELKAVDNGHPGEAEEASVSETPKSNSELSLAADRAESPESEDLVSGDSLKGDSQKEIETGEAASGLEVSPQATPDVPRELEILKDIIFEHSSEVQDLIRHVSESENSLAMEDTPTEVKVPEASKSQARSLQTDTSLQASTDAEKVLFTTDDKKVIANAERQEDTSYKGDFLQHSILPTPSDSEGSEHAALRMSGPSAVPKTESLGGDVEQKEISGQEDTSVRNVVTTDHPMASLPTDTTPKDSQVPIDSKFQGMQSVYFPDKLQKELLSLNKANVAAKGKEDFLTEGEIHPMGSHHFLSASKGSTFDSSGDVATLHKSPETVDSSRKEISSEFPIISHGGKSFGAIETYPTVGNLKAQELGRLTAEKDEASVPLSTYSGDLSSSWIPAPEASASDVHSRSQDSKQNFTEKEVPRLRAVARGNEDRKTVPEREVSTTSTTPAKSSDPVPRPRAQITREDDLNDAKFPLSMMLWCSHSLSSLFGSAKSL</sequence>
<feature type="compositionally biased region" description="Polar residues" evidence="1">
    <location>
        <begin position="1261"/>
        <end position="1271"/>
    </location>
</feature>
<feature type="compositionally biased region" description="Polar residues" evidence="1">
    <location>
        <begin position="823"/>
        <end position="834"/>
    </location>
</feature>
<proteinExistence type="predicted"/>
<keyword evidence="3" id="KW-1185">Reference proteome</keyword>
<reference evidence="3" key="1">
    <citation type="journal article" date="2017" name="Cell">
        <title>Insights into land plant evolution garnered from the Marchantia polymorpha genome.</title>
        <authorList>
            <person name="Bowman J.L."/>
            <person name="Kohchi T."/>
            <person name="Yamato K.T."/>
            <person name="Jenkins J."/>
            <person name="Shu S."/>
            <person name="Ishizaki K."/>
            <person name="Yamaoka S."/>
            <person name="Nishihama R."/>
            <person name="Nakamura Y."/>
            <person name="Berger F."/>
            <person name="Adam C."/>
            <person name="Aki S.S."/>
            <person name="Althoff F."/>
            <person name="Araki T."/>
            <person name="Arteaga-Vazquez M.A."/>
            <person name="Balasubrmanian S."/>
            <person name="Barry K."/>
            <person name="Bauer D."/>
            <person name="Boehm C.R."/>
            <person name="Briginshaw L."/>
            <person name="Caballero-Perez J."/>
            <person name="Catarino B."/>
            <person name="Chen F."/>
            <person name="Chiyoda S."/>
            <person name="Chovatia M."/>
            <person name="Davies K.M."/>
            <person name="Delmans M."/>
            <person name="Demura T."/>
            <person name="Dierschke T."/>
            <person name="Dolan L."/>
            <person name="Dorantes-Acosta A.E."/>
            <person name="Eklund D.M."/>
            <person name="Florent S.N."/>
            <person name="Flores-Sandoval E."/>
            <person name="Fujiyama A."/>
            <person name="Fukuzawa H."/>
            <person name="Galik B."/>
            <person name="Grimanelli D."/>
            <person name="Grimwood J."/>
            <person name="Grossniklaus U."/>
            <person name="Hamada T."/>
            <person name="Haseloff J."/>
            <person name="Hetherington A.J."/>
            <person name="Higo A."/>
            <person name="Hirakawa Y."/>
            <person name="Hundley H.N."/>
            <person name="Ikeda Y."/>
            <person name="Inoue K."/>
            <person name="Inoue S.I."/>
            <person name="Ishida S."/>
            <person name="Jia Q."/>
            <person name="Kakita M."/>
            <person name="Kanazawa T."/>
            <person name="Kawai Y."/>
            <person name="Kawashima T."/>
            <person name="Kennedy M."/>
            <person name="Kinose K."/>
            <person name="Kinoshita T."/>
            <person name="Kohara Y."/>
            <person name="Koide E."/>
            <person name="Komatsu K."/>
            <person name="Kopischke S."/>
            <person name="Kubo M."/>
            <person name="Kyozuka J."/>
            <person name="Lagercrantz U."/>
            <person name="Lin S.S."/>
            <person name="Lindquist E."/>
            <person name="Lipzen A.M."/>
            <person name="Lu C.W."/>
            <person name="De Luna E."/>
            <person name="Martienssen R.A."/>
            <person name="Minamino N."/>
            <person name="Mizutani M."/>
            <person name="Mizutani M."/>
            <person name="Mochizuki N."/>
            <person name="Monte I."/>
            <person name="Mosher R."/>
            <person name="Nagasaki H."/>
            <person name="Nakagami H."/>
            <person name="Naramoto S."/>
            <person name="Nishitani K."/>
            <person name="Ohtani M."/>
            <person name="Okamoto T."/>
            <person name="Okumura M."/>
            <person name="Phillips J."/>
            <person name="Pollak B."/>
            <person name="Reinders A."/>
            <person name="Rovekamp M."/>
            <person name="Sano R."/>
            <person name="Sawa S."/>
            <person name="Schmid M.W."/>
            <person name="Shirakawa M."/>
            <person name="Solano R."/>
            <person name="Spunde A."/>
            <person name="Suetsugu N."/>
            <person name="Sugano S."/>
            <person name="Sugiyama A."/>
            <person name="Sun R."/>
            <person name="Suzuki Y."/>
            <person name="Takenaka M."/>
            <person name="Takezawa D."/>
            <person name="Tomogane H."/>
            <person name="Tsuzuki M."/>
            <person name="Ueda T."/>
            <person name="Umeda M."/>
            <person name="Ward J.M."/>
            <person name="Watanabe Y."/>
            <person name="Yazaki K."/>
            <person name="Yokoyama R."/>
            <person name="Yoshitake Y."/>
            <person name="Yotsui I."/>
            <person name="Zachgo S."/>
            <person name="Schmutz J."/>
        </authorList>
    </citation>
    <scope>NUCLEOTIDE SEQUENCE [LARGE SCALE GENOMIC DNA]</scope>
    <source>
        <strain evidence="3">Tak-1</strain>
    </source>
</reference>
<dbReference type="OMA" id="STILFRM"/>
<feature type="region of interest" description="Disordered" evidence="1">
    <location>
        <begin position="1410"/>
        <end position="1505"/>
    </location>
</feature>
<feature type="compositionally biased region" description="Basic and acidic residues" evidence="1">
    <location>
        <begin position="915"/>
        <end position="927"/>
    </location>
</feature>
<dbReference type="EMBL" id="KZ772701">
    <property type="protein sequence ID" value="PTQ42638.1"/>
    <property type="molecule type" value="Genomic_DNA"/>
</dbReference>
<feature type="region of interest" description="Disordered" evidence="1">
    <location>
        <begin position="614"/>
        <end position="787"/>
    </location>
</feature>
<feature type="compositionally biased region" description="Polar residues" evidence="1">
    <location>
        <begin position="1418"/>
        <end position="1430"/>
    </location>
</feature>
<feature type="compositionally biased region" description="Acidic residues" evidence="1">
    <location>
        <begin position="630"/>
        <end position="644"/>
    </location>
</feature>
<dbReference type="OrthoDB" id="10376147at2759"/>
<feature type="compositionally biased region" description="Polar residues" evidence="1">
    <location>
        <begin position="298"/>
        <end position="307"/>
    </location>
</feature>
<feature type="region of interest" description="Disordered" evidence="1">
    <location>
        <begin position="1204"/>
        <end position="1292"/>
    </location>
</feature>
<evidence type="ECO:0000313" key="2">
    <source>
        <dbReference type="EMBL" id="PTQ42637.1"/>
    </source>
</evidence>
<feature type="compositionally biased region" description="Polar residues" evidence="1">
    <location>
        <begin position="1063"/>
        <end position="1073"/>
    </location>
</feature>
<feature type="compositionally biased region" description="Basic and acidic residues" evidence="1">
    <location>
        <begin position="1362"/>
        <end position="1373"/>
    </location>
</feature>
<feature type="compositionally biased region" description="Basic and acidic residues" evidence="1">
    <location>
        <begin position="1045"/>
        <end position="1057"/>
    </location>
</feature>
<feature type="compositionally biased region" description="Basic and acidic residues" evidence="1">
    <location>
        <begin position="999"/>
        <end position="1013"/>
    </location>
</feature>
<name>A0A2R6X949_MARPO</name>
<feature type="compositionally biased region" description="Acidic residues" evidence="1">
    <location>
        <begin position="844"/>
        <end position="857"/>
    </location>
</feature>
<feature type="compositionally biased region" description="Polar residues" evidence="1">
    <location>
        <begin position="198"/>
        <end position="209"/>
    </location>
</feature>
<dbReference type="EMBL" id="KZ772701">
    <property type="protein sequence ID" value="PTQ42637.1"/>
    <property type="molecule type" value="Genomic_DNA"/>
</dbReference>
<accession>A0A2R6X949</accession>
<feature type="region of interest" description="Disordered" evidence="1">
    <location>
        <begin position="810"/>
        <end position="951"/>
    </location>
</feature>
<dbReference type="Gramene" id="Mp1g01130.1">
    <property type="protein sequence ID" value="Mp1g01130.1.cds"/>
    <property type="gene ID" value="Mp1g01130"/>
</dbReference>
<dbReference type="Proteomes" id="UP000244005">
    <property type="component" value="Unassembled WGS sequence"/>
</dbReference>
<feature type="compositionally biased region" description="Basic and acidic residues" evidence="1">
    <location>
        <begin position="1441"/>
        <end position="1459"/>
    </location>
</feature>
<dbReference type="Gramene" id="Mp1g01130.3">
    <property type="protein sequence ID" value="Mp1g01130.3.cds"/>
    <property type="gene ID" value="Mp1g01130"/>
</dbReference>
<feature type="compositionally biased region" description="Basic and acidic residues" evidence="1">
    <location>
        <begin position="1466"/>
        <end position="1478"/>
    </location>
</feature>
<feature type="compositionally biased region" description="Low complexity" evidence="1">
    <location>
        <begin position="754"/>
        <end position="763"/>
    </location>
</feature>
<feature type="compositionally biased region" description="Basic and acidic residues" evidence="1">
    <location>
        <begin position="185"/>
        <end position="197"/>
    </location>
</feature>
<dbReference type="Gramene" id="Mp1g01130.2">
    <property type="protein sequence ID" value="Mp1g01130.2.cds"/>
    <property type="gene ID" value="Mp1g01130"/>
</dbReference>
<feature type="region of interest" description="Disordered" evidence="1">
    <location>
        <begin position="1353"/>
        <end position="1373"/>
    </location>
</feature>
<feature type="compositionally biased region" description="Acidic residues" evidence="1">
    <location>
        <begin position="131"/>
        <end position="147"/>
    </location>
</feature>
<protein>
    <submittedName>
        <fullName evidence="2">Uncharacterized protein</fullName>
    </submittedName>
</protein>
<dbReference type="EMBL" id="KZ772701">
    <property type="protein sequence ID" value="PTQ42639.1"/>
    <property type="molecule type" value="Genomic_DNA"/>
</dbReference>
<organism evidence="2 3">
    <name type="scientific">Marchantia polymorpha</name>
    <name type="common">Common liverwort</name>
    <name type="synonym">Marchantia aquatica</name>
    <dbReference type="NCBI Taxonomy" id="3197"/>
    <lineage>
        <taxon>Eukaryota</taxon>
        <taxon>Viridiplantae</taxon>
        <taxon>Streptophyta</taxon>
        <taxon>Embryophyta</taxon>
        <taxon>Marchantiophyta</taxon>
        <taxon>Marchantiopsida</taxon>
        <taxon>Marchantiidae</taxon>
        <taxon>Marchantiales</taxon>
        <taxon>Marchantiaceae</taxon>
        <taxon>Marchantia</taxon>
    </lineage>
</organism>
<evidence type="ECO:0000256" key="1">
    <source>
        <dbReference type="SAM" id="MobiDB-lite"/>
    </source>
</evidence>
<feature type="compositionally biased region" description="Polar residues" evidence="1">
    <location>
        <begin position="1168"/>
        <end position="1182"/>
    </location>
</feature>
<feature type="compositionally biased region" description="Basic and acidic residues" evidence="1">
    <location>
        <begin position="1094"/>
        <end position="1103"/>
    </location>
</feature>
<feature type="compositionally biased region" description="Basic and acidic residues" evidence="1">
    <location>
        <begin position="549"/>
        <end position="563"/>
    </location>
</feature>
<feature type="region of interest" description="Disordered" evidence="1">
    <location>
        <begin position="1"/>
        <end position="595"/>
    </location>
</feature>
<feature type="region of interest" description="Disordered" evidence="1">
    <location>
        <begin position="998"/>
        <end position="1122"/>
    </location>
</feature>
<gene>
    <name evidence="2" type="ORF">MARPO_0029s0133</name>
</gene>
<feature type="region of interest" description="Disordered" evidence="1">
    <location>
        <begin position="1149"/>
        <end position="1182"/>
    </location>
</feature>